<accession>A0A4Z0MNK9</accession>
<sequence length="330" mass="35091">MKRRLQRINLIALGWLFLLLLGATIAPTSSPPPNLLLTTVAPFHSVHWLGTDPVGRDVWASLLAGARATLQISLPAALLSNILGGTLGAIAGYFGNNRLRIAYGWFAALVLMVSGICALMGPLWQSLGLLVVGAVGLSAGLGWLLSSSRWGSNLLSVPLDDMIQALIALLDSIPLLMLILTVAAIQQPSLSGLIALLTITCWTTPARLLRAATLRTVPLQFVMAAEAAGLPPLRIVRKHIWPTIWPVLLARIPLSIALIIGLETTLSFLGVGLPPEVASWGRLLASSRLAPTAWWLIVCPGTAIFLTIWSLQALTKAKSSTLLASTDVTK</sequence>
<evidence type="ECO:0000256" key="6">
    <source>
        <dbReference type="ARBA" id="ARBA00023136"/>
    </source>
</evidence>
<feature type="transmembrane region" description="Helical" evidence="7">
    <location>
        <begin position="191"/>
        <end position="209"/>
    </location>
</feature>
<dbReference type="AlphaFoldDB" id="A0A4Z0MNK9"/>
<feature type="transmembrane region" description="Helical" evidence="7">
    <location>
        <begin position="101"/>
        <end position="121"/>
    </location>
</feature>
<dbReference type="GO" id="GO:0005886">
    <property type="term" value="C:plasma membrane"/>
    <property type="evidence" value="ECO:0007669"/>
    <property type="project" value="UniProtKB-SubCell"/>
</dbReference>
<feature type="transmembrane region" description="Helical" evidence="7">
    <location>
        <begin position="293"/>
        <end position="311"/>
    </location>
</feature>
<comment type="similarity">
    <text evidence="7">Belongs to the binding-protein-dependent transport system permease family.</text>
</comment>
<feature type="transmembrane region" description="Helical" evidence="7">
    <location>
        <begin position="248"/>
        <end position="273"/>
    </location>
</feature>
<keyword evidence="4 7" id="KW-0812">Transmembrane</keyword>
<organism evidence="9 10">
    <name type="scientific">Hymenobacter wooponensis</name>
    <dbReference type="NCBI Taxonomy" id="1525360"/>
    <lineage>
        <taxon>Bacteria</taxon>
        <taxon>Pseudomonadati</taxon>
        <taxon>Bacteroidota</taxon>
        <taxon>Cytophagia</taxon>
        <taxon>Cytophagales</taxon>
        <taxon>Hymenobacteraceae</taxon>
        <taxon>Hymenobacter</taxon>
    </lineage>
</organism>
<keyword evidence="5 7" id="KW-1133">Transmembrane helix</keyword>
<keyword evidence="6 7" id="KW-0472">Membrane</keyword>
<dbReference type="Proteomes" id="UP000298284">
    <property type="component" value="Unassembled WGS sequence"/>
</dbReference>
<dbReference type="Pfam" id="PF00528">
    <property type="entry name" value="BPD_transp_1"/>
    <property type="match status" value="1"/>
</dbReference>
<feature type="transmembrane region" description="Helical" evidence="7">
    <location>
        <begin position="127"/>
        <end position="145"/>
    </location>
</feature>
<feature type="transmembrane region" description="Helical" evidence="7">
    <location>
        <begin position="166"/>
        <end position="185"/>
    </location>
</feature>
<comment type="caution">
    <text evidence="9">The sequence shown here is derived from an EMBL/GenBank/DDBJ whole genome shotgun (WGS) entry which is preliminary data.</text>
</comment>
<comment type="subcellular location">
    <subcellularLocation>
        <location evidence="1 7">Cell membrane</location>
        <topology evidence="1 7">Multi-pass membrane protein</topology>
    </subcellularLocation>
</comment>
<dbReference type="CDD" id="cd06261">
    <property type="entry name" value="TM_PBP2"/>
    <property type="match status" value="1"/>
</dbReference>
<evidence type="ECO:0000313" key="10">
    <source>
        <dbReference type="Proteomes" id="UP000298284"/>
    </source>
</evidence>
<dbReference type="PANTHER" id="PTHR43386">
    <property type="entry name" value="OLIGOPEPTIDE TRANSPORT SYSTEM PERMEASE PROTEIN APPC"/>
    <property type="match status" value="1"/>
</dbReference>
<feature type="domain" description="ABC transmembrane type-1" evidence="8">
    <location>
        <begin position="66"/>
        <end position="315"/>
    </location>
</feature>
<gene>
    <name evidence="9" type="ORF">EU557_06490</name>
</gene>
<dbReference type="GO" id="GO:0055085">
    <property type="term" value="P:transmembrane transport"/>
    <property type="evidence" value="ECO:0007669"/>
    <property type="project" value="InterPro"/>
</dbReference>
<dbReference type="InterPro" id="IPR000515">
    <property type="entry name" value="MetI-like"/>
</dbReference>
<keyword evidence="10" id="KW-1185">Reference proteome</keyword>
<proteinExistence type="inferred from homology"/>
<evidence type="ECO:0000313" key="9">
    <source>
        <dbReference type="EMBL" id="TGD81211.1"/>
    </source>
</evidence>
<evidence type="ECO:0000256" key="4">
    <source>
        <dbReference type="ARBA" id="ARBA00022692"/>
    </source>
</evidence>
<keyword evidence="3" id="KW-1003">Cell membrane</keyword>
<dbReference type="SUPFAM" id="SSF161098">
    <property type="entry name" value="MetI-like"/>
    <property type="match status" value="1"/>
</dbReference>
<dbReference type="InterPro" id="IPR035906">
    <property type="entry name" value="MetI-like_sf"/>
</dbReference>
<dbReference type="OrthoDB" id="9783218at2"/>
<keyword evidence="2 7" id="KW-0813">Transport</keyword>
<evidence type="ECO:0000256" key="1">
    <source>
        <dbReference type="ARBA" id="ARBA00004651"/>
    </source>
</evidence>
<dbReference type="EMBL" id="SRKZ01000002">
    <property type="protein sequence ID" value="TGD81211.1"/>
    <property type="molecule type" value="Genomic_DNA"/>
</dbReference>
<dbReference type="PROSITE" id="PS50928">
    <property type="entry name" value="ABC_TM1"/>
    <property type="match status" value="1"/>
</dbReference>
<evidence type="ECO:0000256" key="7">
    <source>
        <dbReference type="RuleBase" id="RU363032"/>
    </source>
</evidence>
<feature type="transmembrane region" description="Helical" evidence="7">
    <location>
        <begin position="72"/>
        <end position="94"/>
    </location>
</feature>
<evidence type="ECO:0000256" key="2">
    <source>
        <dbReference type="ARBA" id="ARBA00022448"/>
    </source>
</evidence>
<evidence type="ECO:0000256" key="3">
    <source>
        <dbReference type="ARBA" id="ARBA00022475"/>
    </source>
</evidence>
<evidence type="ECO:0000256" key="5">
    <source>
        <dbReference type="ARBA" id="ARBA00022989"/>
    </source>
</evidence>
<dbReference type="PANTHER" id="PTHR43386:SF1">
    <property type="entry name" value="D,D-DIPEPTIDE TRANSPORT SYSTEM PERMEASE PROTEIN DDPC-RELATED"/>
    <property type="match status" value="1"/>
</dbReference>
<reference evidence="9 10" key="1">
    <citation type="submission" date="2019-04" db="EMBL/GenBank/DDBJ databases">
        <authorList>
            <person name="Feng G."/>
            <person name="Zhang J."/>
            <person name="Zhu H."/>
        </authorList>
    </citation>
    <scope>NUCLEOTIDE SEQUENCE [LARGE SCALE GENOMIC DNA]</scope>
    <source>
        <strain evidence="9 10">JCM 19491</strain>
    </source>
</reference>
<protein>
    <submittedName>
        <fullName evidence="9">ABC transporter permease</fullName>
    </submittedName>
</protein>
<name>A0A4Z0MNK9_9BACT</name>
<evidence type="ECO:0000259" key="8">
    <source>
        <dbReference type="PROSITE" id="PS50928"/>
    </source>
</evidence>
<dbReference type="Gene3D" id="1.10.3720.10">
    <property type="entry name" value="MetI-like"/>
    <property type="match status" value="1"/>
</dbReference>
<dbReference type="InterPro" id="IPR050366">
    <property type="entry name" value="BP-dependent_transpt_permease"/>
</dbReference>